<evidence type="ECO:0000256" key="2">
    <source>
        <dbReference type="ARBA" id="ARBA00022598"/>
    </source>
</evidence>
<gene>
    <name evidence="7" type="primary">gltX</name>
    <name evidence="10" type="ORF">A2290_00720</name>
</gene>
<dbReference type="InterPro" id="IPR004527">
    <property type="entry name" value="Glu-tRNA-ligase_bac/mito"/>
</dbReference>
<sequence length="486" mass="55708">MTVRTRFAPSPTGALHVGGARTALFNWLFARIQGGKFILRIEDTDKIRSTNEAIKAIYDGMGFLGLDWDEGPKTGGDLGPYMQTERLNIYKEYTEKLLKEGKAYYCFCTTEELNRQRKEAAEKKEAPKYNQNCRRLTTEEALERIKNNLPYVIRFSMPPSIKIEIDDLIRGKVVFDSDLLDDFVIMKSDGFPTYNFAAVVDDHLMKITHIIRGDDHLSNTPRQIVLYEAFGFKLPKFAHIPMILGNDKKRLSKRHGATSVIDYKDMGYLPEAMINYLARLGWGHKDEELFSRDELLKMFSLEGVTKNPAIFDMEKLNWLNGQYIRKAIPERIVDLCEPLLINAYENHDIRYISKIVALFLDRLVVIPDIVGLTEYFFKDDFSFTEKGLDNLKKEGAIEILKELREKIPKVEPFNKEELEKTFKGLAAERGVKLGVIIHPCRAALTGRTESPGIYDVIEVLGKEKTVKRIDKTLSTTSLVNPDYSPR</sequence>
<dbReference type="GO" id="GO:0005829">
    <property type="term" value="C:cytosol"/>
    <property type="evidence" value="ECO:0007669"/>
    <property type="project" value="TreeGrafter"/>
</dbReference>
<keyword evidence="4 7" id="KW-0067">ATP-binding</keyword>
<protein>
    <recommendedName>
        <fullName evidence="7">Glutamate--tRNA ligase</fullName>
        <ecNumber evidence="7">6.1.1.17</ecNumber>
    </recommendedName>
    <alternativeName>
        <fullName evidence="7">Glutamyl-tRNA synthetase</fullName>
        <shortName evidence="7">GluRS</shortName>
    </alternativeName>
</protein>
<dbReference type="GO" id="GO:0008270">
    <property type="term" value="F:zinc ion binding"/>
    <property type="evidence" value="ECO:0007669"/>
    <property type="project" value="InterPro"/>
</dbReference>
<dbReference type="InterPro" id="IPR020751">
    <property type="entry name" value="aa-tRNA-synth_I_codon-bd_sub2"/>
</dbReference>
<dbReference type="FunFam" id="3.40.50.620:FF:000045">
    <property type="entry name" value="Glutamate--tRNA ligase, mitochondrial"/>
    <property type="match status" value="1"/>
</dbReference>
<dbReference type="EMBL" id="MEUA01000040">
    <property type="protein sequence ID" value="OGC14183.1"/>
    <property type="molecule type" value="Genomic_DNA"/>
</dbReference>
<dbReference type="InterPro" id="IPR008925">
    <property type="entry name" value="aa_tRNA-synth_I_cd-bd_sf"/>
</dbReference>
<dbReference type="InterPro" id="IPR014729">
    <property type="entry name" value="Rossmann-like_a/b/a_fold"/>
</dbReference>
<accession>A0A1F4S366</accession>
<comment type="similarity">
    <text evidence="1 7">Belongs to the class-I aminoacyl-tRNA synthetase family. Glutamate--tRNA ligase type 1 subfamily.</text>
</comment>
<dbReference type="InterPro" id="IPR020058">
    <property type="entry name" value="Glu/Gln-tRNA-synth_Ib_cat-dom"/>
</dbReference>
<dbReference type="InterPro" id="IPR045462">
    <property type="entry name" value="aa-tRNA-synth_I_cd-bd"/>
</dbReference>
<proteinExistence type="inferred from homology"/>
<dbReference type="SUPFAM" id="SSF52374">
    <property type="entry name" value="Nucleotidylyl transferase"/>
    <property type="match status" value="1"/>
</dbReference>
<evidence type="ECO:0000259" key="8">
    <source>
        <dbReference type="Pfam" id="PF00749"/>
    </source>
</evidence>
<evidence type="ECO:0000256" key="5">
    <source>
        <dbReference type="ARBA" id="ARBA00022917"/>
    </source>
</evidence>
<feature type="domain" description="Glutamyl/glutaminyl-tRNA synthetase class Ib catalytic" evidence="8">
    <location>
        <begin position="3"/>
        <end position="318"/>
    </location>
</feature>
<evidence type="ECO:0000256" key="1">
    <source>
        <dbReference type="ARBA" id="ARBA00007894"/>
    </source>
</evidence>
<feature type="short sequence motif" description="'HIGH' region" evidence="7">
    <location>
        <begin position="9"/>
        <end position="19"/>
    </location>
</feature>
<evidence type="ECO:0000256" key="3">
    <source>
        <dbReference type="ARBA" id="ARBA00022741"/>
    </source>
</evidence>
<dbReference type="InterPro" id="IPR001412">
    <property type="entry name" value="aa-tRNA-synth_I_CS"/>
</dbReference>
<dbReference type="GO" id="GO:0004818">
    <property type="term" value="F:glutamate-tRNA ligase activity"/>
    <property type="evidence" value="ECO:0007669"/>
    <property type="project" value="UniProtKB-UniRule"/>
</dbReference>
<feature type="domain" description="Aminoacyl-tRNA synthetase class I anticodon-binding" evidence="9">
    <location>
        <begin position="332"/>
        <end position="472"/>
    </location>
</feature>
<comment type="caution">
    <text evidence="7">Lacks conserved residue(s) required for the propagation of feature annotation.</text>
</comment>
<comment type="subcellular location">
    <subcellularLocation>
        <location evidence="7">Cytoplasm</location>
    </subcellularLocation>
</comment>
<reference evidence="10 11" key="1">
    <citation type="journal article" date="2016" name="Nat. Commun.">
        <title>Thousands of microbial genomes shed light on interconnected biogeochemical processes in an aquifer system.</title>
        <authorList>
            <person name="Anantharaman K."/>
            <person name="Brown C.T."/>
            <person name="Hug L.A."/>
            <person name="Sharon I."/>
            <person name="Castelle C.J."/>
            <person name="Probst A.J."/>
            <person name="Thomas B.C."/>
            <person name="Singh A."/>
            <person name="Wilkins M.J."/>
            <person name="Karaoz U."/>
            <person name="Brodie E.L."/>
            <person name="Williams K.H."/>
            <person name="Hubbard S.S."/>
            <person name="Banfield J.F."/>
        </authorList>
    </citation>
    <scope>NUCLEOTIDE SEQUENCE [LARGE SCALE GENOMIC DNA]</scope>
</reference>
<comment type="caution">
    <text evidence="10">The sequence shown here is derived from an EMBL/GenBank/DDBJ whole genome shotgun (WGS) entry which is preliminary data.</text>
</comment>
<dbReference type="PROSITE" id="PS00178">
    <property type="entry name" value="AA_TRNA_LIGASE_I"/>
    <property type="match status" value="1"/>
</dbReference>
<keyword evidence="2 7" id="KW-0436">Ligase</keyword>
<dbReference type="PANTHER" id="PTHR43311:SF2">
    <property type="entry name" value="GLUTAMATE--TRNA LIGASE, MITOCHONDRIAL-RELATED"/>
    <property type="match status" value="1"/>
</dbReference>
<dbReference type="InterPro" id="IPR049940">
    <property type="entry name" value="GluQ/Sye"/>
</dbReference>
<keyword evidence="3 7" id="KW-0547">Nucleotide-binding</keyword>
<dbReference type="Pfam" id="PF19269">
    <property type="entry name" value="Anticodon_2"/>
    <property type="match status" value="1"/>
</dbReference>
<keyword evidence="6 7" id="KW-0030">Aminoacyl-tRNA synthetase</keyword>
<dbReference type="NCBIfam" id="TIGR00464">
    <property type="entry name" value="gltX_bact"/>
    <property type="match status" value="1"/>
</dbReference>
<keyword evidence="7" id="KW-0963">Cytoplasm</keyword>
<name>A0A1F4S366_UNCSA</name>
<dbReference type="PANTHER" id="PTHR43311">
    <property type="entry name" value="GLUTAMATE--TRNA LIGASE"/>
    <property type="match status" value="1"/>
</dbReference>
<dbReference type="CDD" id="cd00808">
    <property type="entry name" value="GluRS_core"/>
    <property type="match status" value="1"/>
</dbReference>
<dbReference type="InterPro" id="IPR000924">
    <property type="entry name" value="Glu/Gln-tRNA-synth"/>
</dbReference>
<dbReference type="GO" id="GO:0006424">
    <property type="term" value="P:glutamyl-tRNA aminoacylation"/>
    <property type="evidence" value="ECO:0007669"/>
    <property type="project" value="UniProtKB-UniRule"/>
</dbReference>
<comment type="catalytic activity">
    <reaction evidence="7">
        <text>tRNA(Glu) + L-glutamate + ATP = L-glutamyl-tRNA(Glu) + AMP + diphosphate</text>
        <dbReference type="Rhea" id="RHEA:23540"/>
        <dbReference type="Rhea" id="RHEA-COMP:9663"/>
        <dbReference type="Rhea" id="RHEA-COMP:9680"/>
        <dbReference type="ChEBI" id="CHEBI:29985"/>
        <dbReference type="ChEBI" id="CHEBI:30616"/>
        <dbReference type="ChEBI" id="CHEBI:33019"/>
        <dbReference type="ChEBI" id="CHEBI:78442"/>
        <dbReference type="ChEBI" id="CHEBI:78520"/>
        <dbReference type="ChEBI" id="CHEBI:456215"/>
        <dbReference type="EC" id="6.1.1.17"/>
    </reaction>
</comment>
<dbReference type="GO" id="GO:0005524">
    <property type="term" value="F:ATP binding"/>
    <property type="evidence" value="ECO:0007669"/>
    <property type="project" value="UniProtKB-UniRule"/>
</dbReference>
<dbReference type="AlphaFoldDB" id="A0A1F4S366"/>
<dbReference type="SUPFAM" id="SSF48163">
    <property type="entry name" value="An anticodon-binding domain of class I aminoacyl-tRNA synthetases"/>
    <property type="match status" value="1"/>
</dbReference>
<dbReference type="HAMAP" id="MF_00022">
    <property type="entry name" value="Glu_tRNA_synth_type1"/>
    <property type="match status" value="1"/>
</dbReference>
<evidence type="ECO:0000313" key="11">
    <source>
        <dbReference type="Proteomes" id="UP000177905"/>
    </source>
</evidence>
<dbReference type="Pfam" id="PF00749">
    <property type="entry name" value="tRNA-synt_1c"/>
    <property type="match status" value="1"/>
</dbReference>
<dbReference type="Gene3D" id="1.10.10.350">
    <property type="match status" value="1"/>
</dbReference>
<dbReference type="InterPro" id="IPR033910">
    <property type="entry name" value="GluRS_core"/>
</dbReference>
<evidence type="ECO:0000256" key="7">
    <source>
        <dbReference type="HAMAP-Rule" id="MF_00022"/>
    </source>
</evidence>
<dbReference type="GO" id="GO:0000049">
    <property type="term" value="F:tRNA binding"/>
    <property type="evidence" value="ECO:0007669"/>
    <property type="project" value="InterPro"/>
</dbReference>
<evidence type="ECO:0000313" key="10">
    <source>
        <dbReference type="EMBL" id="OGC14183.1"/>
    </source>
</evidence>
<evidence type="ECO:0000256" key="4">
    <source>
        <dbReference type="ARBA" id="ARBA00022840"/>
    </source>
</evidence>
<evidence type="ECO:0000259" key="9">
    <source>
        <dbReference type="Pfam" id="PF19269"/>
    </source>
</evidence>
<comment type="subunit">
    <text evidence="7">Monomer.</text>
</comment>
<comment type="function">
    <text evidence="7">Catalyzes the attachment of glutamate to tRNA(Glu) in a two-step reaction: glutamate is first activated by ATP to form Glu-AMP and then transferred to the acceptor end of tRNA(Glu).</text>
</comment>
<dbReference type="EC" id="6.1.1.17" evidence="7"/>
<organism evidence="10 11">
    <name type="scientific">candidate division WOR-1 bacterium RIFOXYB2_FULL_36_35</name>
    <dbReference type="NCBI Taxonomy" id="1802578"/>
    <lineage>
        <taxon>Bacteria</taxon>
        <taxon>Bacillati</taxon>
        <taxon>Saganbacteria</taxon>
    </lineage>
</organism>
<feature type="short sequence motif" description="'KMSKS' region" evidence="7">
    <location>
        <begin position="250"/>
        <end position="254"/>
    </location>
</feature>
<feature type="binding site" evidence="7">
    <location>
        <position position="253"/>
    </location>
    <ligand>
        <name>ATP</name>
        <dbReference type="ChEBI" id="CHEBI:30616"/>
    </ligand>
</feature>
<evidence type="ECO:0000256" key="6">
    <source>
        <dbReference type="ARBA" id="ARBA00023146"/>
    </source>
</evidence>
<keyword evidence="5 7" id="KW-0648">Protein biosynthesis</keyword>
<dbReference type="Proteomes" id="UP000177905">
    <property type="component" value="Unassembled WGS sequence"/>
</dbReference>
<dbReference type="PRINTS" id="PR00987">
    <property type="entry name" value="TRNASYNTHGLU"/>
</dbReference>
<dbReference type="Gene3D" id="3.40.50.620">
    <property type="entry name" value="HUPs"/>
    <property type="match status" value="1"/>
</dbReference>